<evidence type="ECO:0000313" key="3">
    <source>
        <dbReference type="Proteomes" id="UP000644507"/>
    </source>
</evidence>
<dbReference type="EMBL" id="BMXI01000068">
    <property type="protein sequence ID" value="GHC68773.1"/>
    <property type="molecule type" value="Genomic_DNA"/>
</dbReference>
<gene>
    <name evidence="2" type="ORF">GCM10007100_40560</name>
</gene>
<name>A0A918TZI1_9BACT</name>
<comment type="caution">
    <text evidence="2">The sequence shown here is derived from an EMBL/GenBank/DDBJ whole genome shotgun (WGS) entry which is preliminary data.</text>
</comment>
<evidence type="ECO:0000313" key="2">
    <source>
        <dbReference type="EMBL" id="GHC68773.1"/>
    </source>
</evidence>
<evidence type="ECO:0000256" key="1">
    <source>
        <dbReference type="SAM" id="MobiDB-lite"/>
    </source>
</evidence>
<feature type="region of interest" description="Disordered" evidence="1">
    <location>
        <begin position="137"/>
        <end position="156"/>
    </location>
</feature>
<organism evidence="2 3">
    <name type="scientific">Roseibacillus persicicus</name>
    <dbReference type="NCBI Taxonomy" id="454148"/>
    <lineage>
        <taxon>Bacteria</taxon>
        <taxon>Pseudomonadati</taxon>
        <taxon>Verrucomicrobiota</taxon>
        <taxon>Verrucomicrobiia</taxon>
        <taxon>Verrucomicrobiales</taxon>
        <taxon>Verrucomicrobiaceae</taxon>
        <taxon>Roseibacillus</taxon>
    </lineage>
</organism>
<protein>
    <submittedName>
        <fullName evidence="2">Uncharacterized protein</fullName>
    </submittedName>
</protein>
<keyword evidence="3" id="KW-1185">Reference proteome</keyword>
<reference evidence="2" key="2">
    <citation type="submission" date="2020-09" db="EMBL/GenBank/DDBJ databases">
        <authorList>
            <person name="Sun Q."/>
            <person name="Kim S."/>
        </authorList>
    </citation>
    <scope>NUCLEOTIDE SEQUENCE</scope>
    <source>
        <strain evidence="2">KCTC 12988</strain>
    </source>
</reference>
<accession>A0A918TZI1</accession>
<proteinExistence type="predicted"/>
<dbReference type="AlphaFoldDB" id="A0A918TZI1"/>
<sequence>MHPVIVDAKAAAEWISGALNYSDYNADFSLKSLYEVDRFFEEQTKDGEPVEGGLLSEDRGQRLFALGSYVGEVLIRKTNGVWFVDANDPAAEINIQIRTESGVEAWPVQRVIKRYRNGPEDSIGDYGQALLRYANQGKNEPPRTIVQPPPLPPQTD</sequence>
<feature type="compositionally biased region" description="Pro residues" evidence="1">
    <location>
        <begin position="147"/>
        <end position="156"/>
    </location>
</feature>
<reference evidence="2" key="1">
    <citation type="journal article" date="2014" name="Int. J. Syst. Evol. Microbiol.">
        <title>Complete genome sequence of Corynebacterium casei LMG S-19264T (=DSM 44701T), isolated from a smear-ripened cheese.</title>
        <authorList>
            <consortium name="US DOE Joint Genome Institute (JGI-PGF)"/>
            <person name="Walter F."/>
            <person name="Albersmeier A."/>
            <person name="Kalinowski J."/>
            <person name="Ruckert C."/>
        </authorList>
    </citation>
    <scope>NUCLEOTIDE SEQUENCE</scope>
    <source>
        <strain evidence="2">KCTC 12988</strain>
    </source>
</reference>
<dbReference type="Proteomes" id="UP000644507">
    <property type="component" value="Unassembled WGS sequence"/>
</dbReference>